<evidence type="ECO:0000259" key="4">
    <source>
        <dbReference type="Pfam" id="PF02894"/>
    </source>
</evidence>
<dbReference type="InterPro" id="IPR051317">
    <property type="entry name" value="Gfo/Idh/MocA_oxidoreduct"/>
</dbReference>
<dbReference type="InterPro" id="IPR000683">
    <property type="entry name" value="Gfo/Idh/MocA-like_OxRdtase_N"/>
</dbReference>
<dbReference type="SUPFAM" id="SSF51735">
    <property type="entry name" value="NAD(P)-binding Rossmann-fold domains"/>
    <property type="match status" value="1"/>
</dbReference>
<evidence type="ECO:0000313" key="5">
    <source>
        <dbReference type="EMBL" id="MFD2515770.1"/>
    </source>
</evidence>
<organism evidence="5 6">
    <name type="scientific">Pontibacter locisalis</name>
    <dbReference type="NCBI Taxonomy" id="1719035"/>
    <lineage>
        <taxon>Bacteria</taxon>
        <taxon>Pseudomonadati</taxon>
        <taxon>Bacteroidota</taxon>
        <taxon>Cytophagia</taxon>
        <taxon>Cytophagales</taxon>
        <taxon>Hymenobacteraceae</taxon>
        <taxon>Pontibacter</taxon>
    </lineage>
</organism>
<dbReference type="Pfam" id="PF02894">
    <property type="entry name" value="GFO_IDH_MocA_C"/>
    <property type="match status" value="1"/>
</dbReference>
<comment type="similarity">
    <text evidence="1">Belongs to the Gfo/Idh/MocA family.</text>
</comment>
<dbReference type="Proteomes" id="UP001597544">
    <property type="component" value="Unassembled WGS sequence"/>
</dbReference>
<reference evidence="6" key="1">
    <citation type="journal article" date="2019" name="Int. J. Syst. Evol. Microbiol.">
        <title>The Global Catalogue of Microorganisms (GCM) 10K type strain sequencing project: providing services to taxonomists for standard genome sequencing and annotation.</title>
        <authorList>
            <consortium name="The Broad Institute Genomics Platform"/>
            <consortium name="The Broad Institute Genome Sequencing Center for Infectious Disease"/>
            <person name="Wu L."/>
            <person name="Ma J."/>
        </authorList>
    </citation>
    <scope>NUCLEOTIDE SEQUENCE [LARGE SCALE GENOMIC DNA]</scope>
    <source>
        <strain evidence="6">KCTC 42498</strain>
    </source>
</reference>
<sequence length="353" mass="39851">MSKKINVGLVGYGMAGQVFHGPFITNVTGLFLKTIRETRPEKIRLANSRYPHATIVKETTAILADKEIDLVVLATPNHTHYLLAKEALLAGKHVLVDKPFTTTSAEADELIELANKKGRLLSIFQNRRWDSDFQTIKKVLSSGLLGNLVEYEARFDRFRNFLKENTWKEEDLPGSGILYDLGSHLIDQALCLFGAPEEVMGDLRIQRSGSSIIDNFEVVLHYEKLKVILKASMLVKEPTPRYRLLGDQGSFVKYGIDVQEEALKKGLTPADVADWGLEPQNIWGDINADLQGLQVTGKVKSEKGDYTGLYHNLYKAILGEEELFVKPEQARNTIRVIELAMQSNDEKRRVKYY</sequence>
<gene>
    <name evidence="5" type="ORF">ACFSRY_18000</name>
</gene>
<dbReference type="SUPFAM" id="SSF55347">
    <property type="entry name" value="Glyceraldehyde-3-phosphate dehydrogenase-like, C-terminal domain"/>
    <property type="match status" value="1"/>
</dbReference>
<feature type="domain" description="Gfo/Idh/MocA-like oxidoreductase C-terminal" evidence="4">
    <location>
        <begin position="137"/>
        <end position="351"/>
    </location>
</feature>
<dbReference type="InterPro" id="IPR036291">
    <property type="entry name" value="NAD(P)-bd_dom_sf"/>
</dbReference>
<evidence type="ECO:0000256" key="2">
    <source>
        <dbReference type="ARBA" id="ARBA00023002"/>
    </source>
</evidence>
<dbReference type="Gene3D" id="3.30.360.10">
    <property type="entry name" value="Dihydrodipicolinate Reductase, domain 2"/>
    <property type="match status" value="1"/>
</dbReference>
<evidence type="ECO:0000313" key="6">
    <source>
        <dbReference type="Proteomes" id="UP001597544"/>
    </source>
</evidence>
<proteinExistence type="inferred from homology"/>
<accession>A0ABW5ISX5</accession>
<dbReference type="PANTHER" id="PTHR43708:SF5">
    <property type="entry name" value="CONSERVED EXPRESSED OXIDOREDUCTASE (EUROFUNG)-RELATED"/>
    <property type="match status" value="1"/>
</dbReference>
<comment type="caution">
    <text evidence="5">The sequence shown here is derived from an EMBL/GenBank/DDBJ whole genome shotgun (WGS) entry which is preliminary data.</text>
</comment>
<feature type="domain" description="Gfo/Idh/MocA-like oxidoreductase N-terminal" evidence="3">
    <location>
        <begin position="5"/>
        <end position="123"/>
    </location>
</feature>
<keyword evidence="2" id="KW-0560">Oxidoreductase</keyword>
<dbReference type="InterPro" id="IPR004104">
    <property type="entry name" value="Gfo/Idh/MocA-like_OxRdtase_C"/>
</dbReference>
<dbReference type="EMBL" id="JBHULU010000021">
    <property type="protein sequence ID" value="MFD2515770.1"/>
    <property type="molecule type" value="Genomic_DNA"/>
</dbReference>
<protein>
    <submittedName>
        <fullName evidence="5">Oxidoreductase</fullName>
    </submittedName>
</protein>
<keyword evidence="6" id="KW-1185">Reference proteome</keyword>
<dbReference type="PANTHER" id="PTHR43708">
    <property type="entry name" value="CONSERVED EXPRESSED OXIDOREDUCTASE (EUROFUNG)"/>
    <property type="match status" value="1"/>
</dbReference>
<dbReference type="RefSeq" id="WP_377511166.1">
    <property type="nucleotide sequence ID" value="NZ_JBHULU010000021.1"/>
</dbReference>
<dbReference type="NCBIfam" id="NF008607">
    <property type="entry name" value="PRK11579.1"/>
    <property type="match status" value="1"/>
</dbReference>
<name>A0ABW5ISX5_9BACT</name>
<dbReference type="Pfam" id="PF01408">
    <property type="entry name" value="GFO_IDH_MocA"/>
    <property type="match status" value="1"/>
</dbReference>
<evidence type="ECO:0000259" key="3">
    <source>
        <dbReference type="Pfam" id="PF01408"/>
    </source>
</evidence>
<evidence type="ECO:0000256" key="1">
    <source>
        <dbReference type="ARBA" id="ARBA00010928"/>
    </source>
</evidence>
<dbReference type="Gene3D" id="3.40.50.720">
    <property type="entry name" value="NAD(P)-binding Rossmann-like Domain"/>
    <property type="match status" value="1"/>
</dbReference>